<proteinExistence type="inferred from homology"/>
<dbReference type="SMART" id="SM00822">
    <property type="entry name" value="PKS_KR"/>
    <property type="match status" value="1"/>
</dbReference>
<protein>
    <submittedName>
        <fullName evidence="4">3-oxoacyl-[acyl-carrier-protein] reductase FabG</fullName>
        <ecNumber evidence="4">1.1.1.100</ecNumber>
    </submittedName>
</protein>
<name>A0A1J5QHH0_9ZZZZ</name>
<reference evidence="4" key="1">
    <citation type="submission" date="2016-10" db="EMBL/GenBank/DDBJ databases">
        <title>Sequence of Gallionella enrichment culture.</title>
        <authorList>
            <person name="Poehlein A."/>
            <person name="Muehling M."/>
            <person name="Daniel R."/>
        </authorList>
    </citation>
    <scope>NUCLEOTIDE SEQUENCE</scope>
</reference>
<comment type="caution">
    <text evidence="4">The sequence shown here is derived from an EMBL/GenBank/DDBJ whole genome shotgun (WGS) entry which is preliminary data.</text>
</comment>
<dbReference type="EMBL" id="MLJW01000756">
    <property type="protein sequence ID" value="OIQ82888.1"/>
    <property type="molecule type" value="Genomic_DNA"/>
</dbReference>
<evidence type="ECO:0000313" key="4">
    <source>
        <dbReference type="EMBL" id="OIQ82888.1"/>
    </source>
</evidence>
<dbReference type="SUPFAM" id="SSF51735">
    <property type="entry name" value="NAD(P)-binding Rossmann-fold domains"/>
    <property type="match status" value="1"/>
</dbReference>
<comment type="similarity">
    <text evidence="1">Belongs to the short-chain dehydrogenases/reductases (SDR) family.</text>
</comment>
<dbReference type="EC" id="1.1.1.100" evidence="4"/>
<dbReference type="PRINTS" id="PR00081">
    <property type="entry name" value="GDHRDH"/>
</dbReference>
<feature type="domain" description="Ketoreductase" evidence="3">
    <location>
        <begin position="15"/>
        <end position="193"/>
    </location>
</feature>
<dbReference type="InterPro" id="IPR002347">
    <property type="entry name" value="SDR_fam"/>
</dbReference>
<gene>
    <name evidence="4" type="primary">fabG_58</name>
    <name evidence="4" type="ORF">GALL_353100</name>
</gene>
<dbReference type="PANTHER" id="PTHR48107">
    <property type="entry name" value="NADPH-DEPENDENT ALDEHYDE REDUCTASE-LIKE PROTEIN, CHLOROPLASTIC-RELATED"/>
    <property type="match status" value="1"/>
</dbReference>
<sequence length="253" mass="25940">MTSTFDTAATIPTHRVALVTGGSGGIGRAVVERLARDGIAVGVHYAGNQARADEAVAAVSAAGGRAIAVGGDVADENAMSAAFDAVDAEFGGIDVVVNTAGIMILAPIATLHLDDLDRMHRTNIRGTVVVSQQAARRVRRGGAIINLSTSVTRTQFPTYGAYVASKAAVEAITLTLARELRGKDITVNAVAPGPTATALFLDGKDETTIANLAKAAPLERLGRPDDIAETVAFLAGPARWVNGQVIFTNGGLA</sequence>
<accession>A0A1J5QHH0</accession>
<organism evidence="4">
    <name type="scientific">mine drainage metagenome</name>
    <dbReference type="NCBI Taxonomy" id="410659"/>
    <lineage>
        <taxon>unclassified sequences</taxon>
        <taxon>metagenomes</taxon>
        <taxon>ecological metagenomes</taxon>
    </lineage>
</organism>
<keyword evidence="2 4" id="KW-0560">Oxidoreductase</keyword>
<evidence type="ECO:0000259" key="3">
    <source>
        <dbReference type="SMART" id="SM00822"/>
    </source>
</evidence>
<evidence type="ECO:0000256" key="2">
    <source>
        <dbReference type="ARBA" id="ARBA00023002"/>
    </source>
</evidence>
<evidence type="ECO:0000256" key="1">
    <source>
        <dbReference type="ARBA" id="ARBA00006484"/>
    </source>
</evidence>
<dbReference type="InterPro" id="IPR036291">
    <property type="entry name" value="NAD(P)-bd_dom_sf"/>
</dbReference>
<dbReference type="InterPro" id="IPR057326">
    <property type="entry name" value="KR_dom"/>
</dbReference>
<dbReference type="Pfam" id="PF13561">
    <property type="entry name" value="adh_short_C2"/>
    <property type="match status" value="1"/>
</dbReference>
<dbReference type="FunFam" id="3.40.50.720:FF:000084">
    <property type="entry name" value="Short-chain dehydrogenase reductase"/>
    <property type="match status" value="1"/>
</dbReference>
<dbReference type="Gene3D" id="3.40.50.720">
    <property type="entry name" value="NAD(P)-binding Rossmann-like Domain"/>
    <property type="match status" value="1"/>
</dbReference>
<dbReference type="GO" id="GO:0004316">
    <property type="term" value="F:3-oxoacyl-[acyl-carrier-protein] reductase (NADPH) activity"/>
    <property type="evidence" value="ECO:0007669"/>
    <property type="project" value="UniProtKB-EC"/>
</dbReference>
<dbReference type="PRINTS" id="PR00080">
    <property type="entry name" value="SDRFAMILY"/>
</dbReference>
<dbReference type="PANTHER" id="PTHR48107:SF7">
    <property type="entry name" value="RE15974P"/>
    <property type="match status" value="1"/>
</dbReference>
<dbReference type="AlphaFoldDB" id="A0A1J5QHH0"/>